<reference evidence="2" key="1">
    <citation type="journal article" date="2024" name="Proc. Natl. Acad. Sci. U.S.A.">
        <title>Extraordinary preservation of gene collinearity over three hundred million years revealed in homosporous lycophytes.</title>
        <authorList>
            <person name="Li C."/>
            <person name="Wickell D."/>
            <person name="Kuo L.Y."/>
            <person name="Chen X."/>
            <person name="Nie B."/>
            <person name="Liao X."/>
            <person name="Peng D."/>
            <person name="Ji J."/>
            <person name="Jenkins J."/>
            <person name="Williams M."/>
            <person name="Shu S."/>
            <person name="Plott C."/>
            <person name="Barry K."/>
            <person name="Rajasekar S."/>
            <person name="Grimwood J."/>
            <person name="Han X."/>
            <person name="Sun S."/>
            <person name="Hou Z."/>
            <person name="He W."/>
            <person name="Dai G."/>
            <person name="Sun C."/>
            <person name="Schmutz J."/>
            <person name="Leebens-Mack J.H."/>
            <person name="Li F.W."/>
            <person name="Wang L."/>
        </authorList>
    </citation>
    <scope>NUCLEOTIDE SEQUENCE [LARGE SCALE GENOMIC DNA]</scope>
    <source>
        <strain evidence="2">cv. PW_Plant_1</strain>
    </source>
</reference>
<evidence type="ECO:0000313" key="2">
    <source>
        <dbReference type="Proteomes" id="UP001162992"/>
    </source>
</evidence>
<keyword evidence="2" id="KW-1185">Reference proteome</keyword>
<dbReference type="EMBL" id="CM055102">
    <property type="protein sequence ID" value="KAJ7538877.1"/>
    <property type="molecule type" value="Genomic_DNA"/>
</dbReference>
<name>A0ACC2CB43_DIPCM</name>
<evidence type="ECO:0000313" key="1">
    <source>
        <dbReference type="EMBL" id="KAJ7538877.1"/>
    </source>
</evidence>
<proteinExistence type="predicted"/>
<dbReference type="Proteomes" id="UP001162992">
    <property type="component" value="Chromosome 11"/>
</dbReference>
<accession>A0ACC2CB43</accession>
<organism evidence="1 2">
    <name type="scientific">Diphasiastrum complanatum</name>
    <name type="common">Issler's clubmoss</name>
    <name type="synonym">Lycopodium complanatum</name>
    <dbReference type="NCBI Taxonomy" id="34168"/>
    <lineage>
        <taxon>Eukaryota</taxon>
        <taxon>Viridiplantae</taxon>
        <taxon>Streptophyta</taxon>
        <taxon>Embryophyta</taxon>
        <taxon>Tracheophyta</taxon>
        <taxon>Lycopodiopsida</taxon>
        <taxon>Lycopodiales</taxon>
        <taxon>Lycopodiaceae</taxon>
        <taxon>Lycopodioideae</taxon>
        <taxon>Diphasiastrum</taxon>
    </lineage>
</organism>
<sequence>MEEGFVFFQGKQTKCFCREGTNAEMAHGNRKLVVLGIPWDVDTEGLKKYMSEYGPLDDVIVMKDRATGRSRGFGYATFSNPEDAEKVASMEHSLNGRVLEVKIATPKEEMNKTPSKKITRIFVARIPSSVTDDTFRRYFEKYGTITDAFMPKDSRAKGHRGIGFVTFENSESVDKVMAEKHELAGSAIAVDRATPKEESIKPAEKSAPSSYSPYGIYTNASQYGAFGGSTFRASQFEPSLYAPYDSRVPDFDSDLGPVGIASGYNAGVAWSPPPALGLVGGASRYGMPAANLPSAYNSGLPASAPSRRGAKIFVGRLPSEATSEDLRRYFINFGRILDVFVPKGTKKMSHRGFGFVTFADEGAAERVIRRRHELLGVEIAVDHAEPPVDSNVGGGEYLGSRSPPAARSDIGGPIRSNALLGGPAYELHGGLDPGYELRRGLDPGYELHGGLDPGYDLHGGLDLNGGWGTYGGVGPIPAGDGLFPIHRASRVEARYRPY</sequence>
<comment type="caution">
    <text evidence="1">The sequence shown here is derived from an EMBL/GenBank/DDBJ whole genome shotgun (WGS) entry which is preliminary data.</text>
</comment>
<protein>
    <submittedName>
        <fullName evidence="1">Uncharacterized protein</fullName>
    </submittedName>
</protein>
<gene>
    <name evidence="1" type="ORF">O6H91_11G067000</name>
</gene>